<evidence type="ECO:0000256" key="4">
    <source>
        <dbReference type="ARBA" id="ARBA00022989"/>
    </source>
</evidence>
<dbReference type="PANTHER" id="PTHR30485:SF2">
    <property type="entry name" value="BLL0597 PROTEIN"/>
    <property type="match status" value="1"/>
</dbReference>
<keyword evidence="2" id="KW-1003">Cell membrane</keyword>
<dbReference type="AlphaFoldDB" id="A0A3S2W7K3"/>
<reference evidence="9" key="1">
    <citation type="submission" date="2019-01" db="EMBL/GenBank/DDBJ databases">
        <title>Gri0909 isolated from a small marine red alga.</title>
        <authorList>
            <person name="Kim J."/>
            <person name="Jeong S.E."/>
            <person name="Jeon C.O."/>
        </authorList>
    </citation>
    <scope>NUCLEOTIDE SEQUENCE [LARGE SCALE GENOMIC DNA]</scope>
    <source>
        <strain evidence="9">Gri0909</strain>
    </source>
</reference>
<keyword evidence="5 6" id="KW-0472">Membrane</keyword>
<evidence type="ECO:0000259" key="7">
    <source>
        <dbReference type="Pfam" id="PF01292"/>
    </source>
</evidence>
<dbReference type="PANTHER" id="PTHR30485">
    <property type="entry name" value="NI/FE-HYDROGENASE 1 B-TYPE CYTOCHROME SUBUNIT"/>
    <property type="match status" value="1"/>
</dbReference>
<evidence type="ECO:0000256" key="6">
    <source>
        <dbReference type="SAM" id="Phobius"/>
    </source>
</evidence>
<feature type="transmembrane region" description="Helical" evidence="6">
    <location>
        <begin position="33"/>
        <end position="51"/>
    </location>
</feature>
<name>A0A3S2W7K3_9PROT</name>
<dbReference type="InterPro" id="IPR051542">
    <property type="entry name" value="Hydrogenase_cytochrome"/>
</dbReference>
<dbReference type="InterPro" id="IPR016174">
    <property type="entry name" value="Di-haem_cyt_TM"/>
</dbReference>
<accession>A0A3S2W7K3</accession>
<dbReference type="Proteomes" id="UP000287447">
    <property type="component" value="Unassembled WGS sequence"/>
</dbReference>
<dbReference type="Gene3D" id="1.20.950.20">
    <property type="entry name" value="Transmembrane di-heme cytochromes, Chain C"/>
    <property type="match status" value="1"/>
</dbReference>
<feature type="transmembrane region" description="Helical" evidence="6">
    <location>
        <begin position="225"/>
        <end position="243"/>
    </location>
</feature>
<protein>
    <submittedName>
        <fullName evidence="8">Ni/Fe-hydrogenase 1 b-type cytochrome subunit</fullName>
    </submittedName>
</protein>
<dbReference type="Pfam" id="PF01292">
    <property type="entry name" value="Ni_hydr_CYTB"/>
    <property type="match status" value="1"/>
</dbReference>
<comment type="subcellular location">
    <subcellularLocation>
        <location evidence="1">Cell membrane</location>
        <topology evidence="1">Multi-pass membrane protein</topology>
    </subcellularLocation>
</comment>
<evidence type="ECO:0000256" key="1">
    <source>
        <dbReference type="ARBA" id="ARBA00004651"/>
    </source>
</evidence>
<keyword evidence="3 6" id="KW-0812">Transmembrane</keyword>
<dbReference type="EMBL" id="SADE01000003">
    <property type="protein sequence ID" value="RVU34708.1"/>
    <property type="molecule type" value="Genomic_DNA"/>
</dbReference>
<gene>
    <name evidence="8" type="ORF">EOI86_17810</name>
</gene>
<keyword evidence="4 6" id="KW-1133">Transmembrane helix</keyword>
<evidence type="ECO:0000313" key="8">
    <source>
        <dbReference type="EMBL" id="RVU34708.1"/>
    </source>
</evidence>
<evidence type="ECO:0000256" key="5">
    <source>
        <dbReference type="ARBA" id="ARBA00023136"/>
    </source>
</evidence>
<dbReference type="SUPFAM" id="SSF81342">
    <property type="entry name" value="Transmembrane di-heme cytochromes"/>
    <property type="match status" value="1"/>
</dbReference>
<dbReference type="GO" id="GO:0022904">
    <property type="term" value="P:respiratory electron transport chain"/>
    <property type="evidence" value="ECO:0007669"/>
    <property type="project" value="InterPro"/>
</dbReference>
<comment type="caution">
    <text evidence="8">The sequence shown here is derived from an EMBL/GenBank/DDBJ whole genome shotgun (WGS) entry which is preliminary data.</text>
</comment>
<organism evidence="8 9">
    <name type="scientific">Hwanghaeella grinnelliae</name>
    <dbReference type="NCBI Taxonomy" id="2500179"/>
    <lineage>
        <taxon>Bacteria</taxon>
        <taxon>Pseudomonadati</taxon>
        <taxon>Pseudomonadota</taxon>
        <taxon>Alphaproteobacteria</taxon>
        <taxon>Rhodospirillales</taxon>
        <taxon>Rhodospirillaceae</taxon>
        <taxon>Hwanghaeella</taxon>
    </lineage>
</organism>
<evidence type="ECO:0000256" key="3">
    <source>
        <dbReference type="ARBA" id="ARBA00022692"/>
    </source>
</evidence>
<feature type="domain" description="Cytochrome b561 bacterial/Ni-hydrogenase" evidence="7">
    <location>
        <begin position="31"/>
        <end position="204"/>
    </location>
</feature>
<dbReference type="GO" id="GO:0020037">
    <property type="term" value="F:heme binding"/>
    <property type="evidence" value="ECO:0007669"/>
    <property type="project" value="TreeGrafter"/>
</dbReference>
<feature type="transmembrane region" description="Helical" evidence="6">
    <location>
        <begin position="63"/>
        <end position="81"/>
    </location>
</feature>
<feature type="transmembrane region" description="Helical" evidence="6">
    <location>
        <begin position="170"/>
        <end position="189"/>
    </location>
</feature>
<dbReference type="GO" id="GO:0009055">
    <property type="term" value="F:electron transfer activity"/>
    <property type="evidence" value="ECO:0007669"/>
    <property type="project" value="InterPro"/>
</dbReference>
<keyword evidence="9" id="KW-1185">Reference proteome</keyword>
<evidence type="ECO:0000256" key="2">
    <source>
        <dbReference type="ARBA" id="ARBA00022475"/>
    </source>
</evidence>
<sequence>MRISIGDTPAVLPEKDLEKPTEARMREIKIWDLPTRLFHWCLVALFATSWASAEFDYFTVHYYSGYGILTLVLFRLVWGFAGSDTSKLISYVKSPFTVLRYMKSLRERKPGDEIGHNPMGGYAVLALLGFLTAQVGTGLFAQDVDFINSGPLSDMVSFELGNQASDLHHILFDFLLIMVGIHLTAIAFHEGYKREGLVRAMITGWRGYGDKGPTTPPTLVPTSRALFVFILAVLAMAFIVWILPTL</sequence>
<dbReference type="InterPro" id="IPR011577">
    <property type="entry name" value="Cyt_b561_bac/Ni-Hgenase"/>
</dbReference>
<evidence type="ECO:0000313" key="9">
    <source>
        <dbReference type="Proteomes" id="UP000287447"/>
    </source>
</evidence>
<dbReference type="GO" id="GO:0005886">
    <property type="term" value="C:plasma membrane"/>
    <property type="evidence" value="ECO:0007669"/>
    <property type="project" value="UniProtKB-SubCell"/>
</dbReference>
<feature type="transmembrane region" description="Helical" evidence="6">
    <location>
        <begin position="119"/>
        <end position="141"/>
    </location>
</feature>
<proteinExistence type="predicted"/>